<gene>
    <name evidence="2" type="ORF">B5J99_17355</name>
</gene>
<keyword evidence="3" id="KW-1185">Reference proteome</keyword>
<dbReference type="EMBL" id="CP020083">
    <property type="protein sequence ID" value="ASR53633.1"/>
    <property type="molecule type" value="Genomic_DNA"/>
</dbReference>
<dbReference type="PANTHER" id="PTHR30305:SF1">
    <property type="entry name" value="HPR KINASE_PHOSPHORYLASE"/>
    <property type="match status" value="1"/>
</dbReference>
<evidence type="ECO:0000313" key="2">
    <source>
        <dbReference type="EMBL" id="ASR53633.1"/>
    </source>
</evidence>
<feature type="domain" description="HPr kinase/phosphorylase C-terminal" evidence="1">
    <location>
        <begin position="10"/>
        <end position="82"/>
    </location>
</feature>
<proteinExistence type="predicted"/>
<dbReference type="SUPFAM" id="SSF53795">
    <property type="entry name" value="PEP carboxykinase-like"/>
    <property type="match status" value="1"/>
</dbReference>
<evidence type="ECO:0000259" key="1">
    <source>
        <dbReference type="Pfam" id="PF07475"/>
    </source>
</evidence>
<name>A0ABN5BBN0_9SPHN</name>
<dbReference type="CDD" id="cd01918">
    <property type="entry name" value="HprK_C"/>
    <property type="match status" value="1"/>
</dbReference>
<dbReference type="Gene3D" id="3.40.50.300">
    <property type="entry name" value="P-loop containing nucleotide triphosphate hydrolases"/>
    <property type="match status" value="1"/>
</dbReference>
<evidence type="ECO:0000313" key="3">
    <source>
        <dbReference type="Proteomes" id="UP000258016"/>
    </source>
</evidence>
<protein>
    <recommendedName>
        <fullName evidence="1">HPr kinase/phosphorylase C-terminal domain-containing protein</fullName>
    </recommendedName>
</protein>
<sequence length="145" mass="15333">MQPAGHCTYPASCVSIGGAALLISGESGIGKSELALALIDRGARLISDDHVTLRCGDDGRLIASPAQNIAGQIEVRNLGLMPMQPGPECPVALLIELNRVAPRWIERCEQRVILGVAIPQILLTPDSHVLPIKAEMALHAYGLKG</sequence>
<accession>A0ABN5BBN0</accession>
<dbReference type="Proteomes" id="UP000258016">
    <property type="component" value="Chromosome"/>
</dbReference>
<dbReference type="PANTHER" id="PTHR30305">
    <property type="entry name" value="PROTEIN YJDM-RELATED"/>
    <property type="match status" value="1"/>
</dbReference>
<reference evidence="2 3" key="1">
    <citation type="submission" date="2017-03" db="EMBL/GenBank/DDBJ databases">
        <title>Complete genome sequence of Blastomonas fulva degrading microcsystin LR.</title>
        <authorList>
            <person name="Lee H.-g."/>
            <person name="Jin L."/>
            <person name="oh H.-M."/>
        </authorList>
    </citation>
    <scope>NUCLEOTIDE SEQUENCE [LARGE SCALE GENOMIC DNA]</scope>
    <source>
        <strain evidence="2 3">T2</strain>
    </source>
</reference>
<organism evidence="2 3">
    <name type="scientific">Blastomonas fulva</name>
    <dbReference type="NCBI Taxonomy" id="1550728"/>
    <lineage>
        <taxon>Bacteria</taxon>
        <taxon>Pseudomonadati</taxon>
        <taxon>Pseudomonadota</taxon>
        <taxon>Alphaproteobacteria</taxon>
        <taxon>Sphingomonadales</taxon>
        <taxon>Sphingomonadaceae</taxon>
        <taxon>Blastomonas</taxon>
    </lineage>
</organism>
<dbReference type="Pfam" id="PF07475">
    <property type="entry name" value="Hpr_kinase_C"/>
    <property type="match status" value="1"/>
</dbReference>
<dbReference type="InterPro" id="IPR027417">
    <property type="entry name" value="P-loop_NTPase"/>
</dbReference>
<dbReference type="InterPro" id="IPR011104">
    <property type="entry name" value="Hpr_kin/Pase_C"/>
</dbReference>